<dbReference type="GO" id="GO:0000786">
    <property type="term" value="C:nucleosome"/>
    <property type="evidence" value="ECO:0007669"/>
    <property type="project" value="InterPro"/>
</dbReference>
<dbReference type="SMART" id="SM00267">
    <property type="entry name" value="GGDEF"/>
    <property type="match status" value="1"/>
</dbReference>
<dbReference type="CDD" id="cd01949">
    <property type="entry name" value="GGDEF"/>
    <property type="match status" value="1"/>
</dbReference>
<dbReference type="PANTHER" id="PTHR45138">
    <property type="entry name" value="REGULATORY COMPONENTS OF SENSORY TRANSDUCTION SYSTEM"/>
    <property type="match status" value="1"/>
</dbReference>
<evidence type="ECO:0000313" key="4">
    <source>
        <dbReference type="Proteomes" id="UP000051035"/>
    </source>
</evidence>
<feature type="domain" description="GGDEF" evidence="2">
    <location>
        <begin position="31"/>
        <end position="166"/>
    </location>
</feature>
<dbReference type="PROSITE" id="PS50887">
    <property type="entry name" value="GGDEF"/>
    <property type="match status" value="1"/>
</dbReference>
<dbReference type="Pfam" id="PF00990">
    <property type="entry name" value="GGDEF"/>
    <property type="match status" value="1"/>
</dbReference>
<dbReference type="PRINTS" id="PR00624">
    <property type="entry name" value="HISTONEH5"/>
</dbReference>
<dbReference type="SUPFAM" id="SSF55073">
    <property type="entry name" value="Nucleotide cyclase"/>
    <property type="match status" value="1"/>
</dbReference>
<dbReference type="PANTHER" id="PTHR45138:SF9">
    <property type="entry name" value="DIGUANYLATE CYCLASE DGCM-RELATED"/>
    <property type="match status" value="1"/>
</dbReference>
<dbReference type="InterPro" id="IPR005819">
    <property type="entry name" value="H1/H5"/>
</dbReference>
<dbReference type="GO" id="GO:0005886">
    <property type="term" value="C:plasma membrane"/>
    <property type="evidence" value="ECO:0007669"/>
    <property type="project" value="TreeGrafter"/>
</dbReference>
<dbReference type="Proteomes" id="UP000051035">
    <property type="component" value="Unassembled WGS sequence"/>
</dbReference>
<dbReference type="EMBL" id="LJVA01000054">
    <property type="protein sequence ID" value="KPL09808.1"/>
    <property type="molecule type" value="Genomic_DNA"/>
</dbReference>
<dbReference type="GO" id="GO:0043709">
    <property type="term" value="P:cell adhesion involved in single-species biofilm formation"/>
    <property type="evidence" value="ECO:0007669"/>
    <property type="project" value="TreeGrafter"/>
</dbReference>
<evidence type="ECO:0000259" key="2">
    <source>
        <dbReference type="PROSITE" id="PS50887"/>
    </source>
</evidence>
<dbReference type="GO" id="GO:0052621">
    <property type="term" value="F:diguanylate cyclase activity"/>
    <property type="evidence" value="ECO:0007669"/>
    <property type="project" value="TreeGrafter"/>
</dbReference>
<organism evidence="3 4">
    <name type="scientific">candidate division TA06 bacterium SM1_40</name>
    <dbReference type="NCBI Taxonomy" id="1703773"/>
    <lineage>
        <taxon>Bacteria</taxon>
        <taxon>Bacteria division TA06</taxon>
    </lineage>
</organism>
<accession>A0A0S8JJT7</accession>
<dbReference type="Gene3D" id="3.30.70.270">
    <property type="match status" value="1"/>
</dbReference>
<feature type="compositionally biased region" description="Basic residues" evidence="1">
    <location>
        <begin position="294"/>
        <end position="317"/>
    </location>
</feature>
<dbReference type="InterPro" id="IPR043128">
    <property type="entry name" value="Rev_trsase/Diguanyl_cyclase"/>
</dbReference>
<evidence type="ECO:0000256" key="1">
    <source>
        <dbReference type="SAM" id="MobiDB-lite"/>
    </source>
</evidence>
<feature type="compositionally biased region" description="Basic residues" evidence="1">
    <location>
        <begin position="186"/>
        <end position="288"/>
    </location>
</feature>
<evidence type="ECO:0000313" key="3">
    <source>
        <dbReference type="EMBL" id="KPL09808.1"/>
    </source>
</evidence>
<name>A0A0S8JJT7_UNCT6</name>
<feature type="region of interest" description="Disordered" evidence="1">
    <location>
        <begin position="178"/>
        <end position="317"/>
    </location>
</feature>
<reference evidence="3 4" key="1">
    <citation type="journal article" date="2015" name="Microbiome">
        <title>Genomic resolution of linkages in carbon, nitrogen, and sulfur cycling among widespread estuary sediment bacteria.</title>
        <authorList>
            <person name="Baker B.J."/>
            <person name="Lazar C.S."/>
            <person name="Teske A.P."/>
            <person name="Dick G.J."/>
        </authorList>
    </citation>
    <scope>NUCLEOTIDE SEQUENCE [LARGE SCALE GENOMIC DNA]</scope>
    <source>
        <strain evidence="3">SM1_40</strain>
    </source>
</reference>
<protein>
    <recommendedName>
        <fullName evidence="2">GGDEF domain-containing protein</fullName>
    </recommendedName>
</protein>
<dbReference type="GO" id="GO:0006334">
    <property type="term" value="P:nucleosome assembly"/>
    <property type="evidence" value="ECO:0007669"/>
    <property type="project" value="InterPro"/>
</dbReference>
<dbReference type="GO" id="GO:0003677">
    <property type="term" value="F:DNA binding"/>
    <property type="evidence" value="ECO:0007669"/>
    <property type="project" value="InterPro"/>
</dbReference>
<proteinExistence type="predicted"/>
<dbReference type="AlphaFoldDB" id="A0A0S8JJT7"/>
<dbReference type="InterPro" id="IPR029787">
    <property type="entry name" value="Nucleotide_cyclase"/>
</dbReference>
<dbReference type="GO" id="GO:0030527">
    <property type="term" value="F:structural constituent of chromatin"/>
    <property type="evidence" value="ECO:0007669"/>
    <property type="project" value="InterPro"/>
</dbReference>
<gene>
    <name evidence="3" type="ORF">AMJ71_05480</name>
</gene>
<dbReference type="InterPro" id="IPR000160">
    <property type="entry name" value="GGDEF_dom"/>
</dbReference>
<comment type="caution">
    <text evidence="3">The sequence shown here is derived from an EMBL/GenBank/DDBJ whole genome shotgun (WGS) entry which is preliminary data.</text>
</comment>
<sequence>MDFEATPGLRSRRHLWKQLAVEIERAARYHRPLSVTVYDVDHLGAYNERHSREDGDKVLGEIATILIAQTRAADIPAYYGGGTFVLAVPEATKHQAFGLAERVRRMVEFTFAPGRRSRHKVAVTTSAGVSSYPADGEDPMELVRAARKAMKAAKKAGRNVVMSTPEVPEVAVPVAAKRAAGPKAAAKPKKVARPKKAAKRAKPKPAARARKKVAARRAVKRKLAKAKRVGTKRAAKPRKAAARRVKKKAVKRKPARAKKVTKTKKATRAKKATKSTKTRKTSVKRPAKGARSARTARRTGKTVTRRAGRSARGGKRS</sequence>
<dbReference type="NCBIfam" id="TIGR00254">
    <property type="entry name" value="GGDEF"/>
    <property type="match status" value="1"/>
</dbReference>
<dbReference type="InterPro" id="IPR050469">
    <property type="entry name" value="Diguanylate_Cyclase"/>
</dbReference>
<dbReference type="GO" id="GO:1902201">
    <property type="term" value="P:negative regulation of bacterial-type flagellum-dependent cell motility"/>
    <property type="evidence" value="ECO:0007669"/>
    <property type="project" value="TreeGrafter"/>
</dbReference>